<dbReference type="Pfam" id="PF08386">
    <property type="entry name" value="Abhydrolase_4"/>
    <property type="match status" value="1"/>
</dbReference>
<evidence type="ECO:0000256" key="3">
    <source>
        <dbReference type="ARBA" id="ARBA00022801"/>
    </source>
</evidence>
<comment type="caution">
    <text evidence="6">The sequence shown here is derived from an EMBL/GenBank/DDBJ whole genome shotgun (WGS) entry which is preliminary data.</text>
</comment>
<organism evidence="6 7">
    <name type="scientific">Amycolatopsis rhizosphaerae</name>
    <dbReference type="NCBI Taxonomy" id="2053003"/>
    <lineage>
        <taxon>Bacteria</taxon>
        <taxon>Bacillati</taxon>
        <taxon>Actinomycetota</taxon>
        <taxon>Actinomycetes</taxon>
        <taxon>Pseudonocardiales</taxon>
        <taxon>Pseudonocardiaceae</taxon>
        <taxon>Amycolatopsis</taxon>
    </lineage>
</organism>
<dbReference type="SUPFAM" id="SSF53474">
    <property type="entry name" value="alpha/beta-Hydrolases"/>
    <property type="match status" value="1"/>
</dbReference>
<feature type="region of interest" description="Disordered" evidence="4">
    <location>
        <begin position="1"/>
        <end position="29"/>
    </location>
</feature>
<accession>A0A558B7J6</accession>
<dbReference type="PANTHER" id="PTHR43248:SF29">
    <property type="entry name" value="TRIPEPTIDYL AMINOPEPTIDASE"/>
    <property type="match status" value="1"/>
</dbReference>
<comment type="similarity">
    <text evidence="1">Belongs to the peptidase S33 family.</text>
</comment>
<name>A0A558B7J6_9PSEU</name>
<sequence>MDRLCARPRASPARWPEQAATRLPRAHRRHAKVSRATRIEVRGLVLLRRQHLLLLAVLVPSLLAGCTAGPSQRPAVIENDQQSPTATSASPRPVPLPPLAEPQSPSIAWSDCDRQIRARLEPPAVPPSLRFTCAEAASVLDAPDLPGRVRTRIALTKVGDGPVPLIVLNDVEGESGGLFAAHLAASLPAPLLQRFSLIGVDRRGTGDSDPVSCVPSDIRGQLLNHDPAAPDVDGLLDAARKAGQQCAIELGSGQQALDSGRTAGDLEEIRDQLGVPQLNVIARGEASGVVIAYANRFPTQVGRVVLDGLRDPSGDPATVLGDLVTAQQATLDAFGADCAARGCALNQDATAAVTALLQQLRSAPAMLPGGANFGPGAALNAIIAGLAQRARWPELADAIHAAQGGDPARLAAFLGALLNGSQVAPSRFDGAMATECNDTATRMPADQITTLTGRLRQRSPLFGGLATQRLVWCLPWPGRTGALPSLGVPGLPPVLVTSTATDPVTPEPGTIRAAQQMSSAVRVGWQGTGHGALASPCVGEAVRAFLADGKVPSDGTLCPA</sequence>
<feature type="region of interest" description="Disordered" evidence="4">
    <location>
        <begin position="73"/>
        <end position="106"/>
    </location>
</feature>
<dbReference type="Proteomes" id="UP000320011">
    <property type="component" value="Unassembled WGS sequence"/>
</dbReference>
<feature type="domain" description="Peptidase S33 tripeptidyl aminopeptidase-like C-terminal" evidence="5">
    <location>
        <begin position="460"/>
        <end position="558"/>
    </location>
</feature>
<dbReference type="InterPro" id="IPR029058">
    <property type="entry name" value="AB_hydrolase_fold"/>
</dbReference>
<dbReference type="PANTHER" id="PTHR43248">
    <property type="entry name" value="2-SUCCINYL-6-HYDROXY-2,4-CYCLOHEXADIENE-1-CARBOXYLATE SYNTHASE"/>
    <property type="match status" value="1"/>
</dbReference>
<reference evidence="6 7" key="1">
    <citation type="submission" date="2019-07" db="EMBL/GenBank/DDBJ databases">
        <authorList>
            <person name="Duangmal K."/>
            <person name="Teo W.F.A."/>
        </authorList>
    </citation>
    <scope>NUCLEOTIDE SEQUENCE [LARGE SCALE GENOMIC DNA]</scope>
    <source>
        <strain evidence="6 7">TBRC 6029</strain>
    </source>
</reference>
<proteinExistence type="inferred from homology"/>
<reference evidence="6 7" key="2">
    <citation type="submission" date="2019-08" db="EMBL/GenBank/DDBJ databases">
        <title>Amycolatopsis acidicola sp. nov., isolated from peat swamp forest soil.</title>
        <authorList>
            <person name="Srisuk N."/>
        </authorList>
    </citation>
    <scope>NUCLEOTIDE SEQUENCE [LARGE SCALE GENOMIC DNA]</scope>
    <source>
        <strain evidence="6 7">TBRC 6029</strain>
    </source>
</reference>
<dbReference type="Gene3D" id="3.40.50.1820">
    <property type="entry name" value="alpha/beta hydrolase"/>
    <property type="match status" value="1"/>
</dbReference>
<keyword evidence="7" id="KW-1185">Reference proteome</keyword>
<evidence type="ECO:0000256" key="1">
    <source>
        <dbReference type="ARBA" id="ARBA00010088"/>
    </source>
</evidence>
<evidence type="ECO:0000256" key="2">
    <source>
        <dbReference type="ARBA" id="ARBA00022729"/>
    </source>
</evidence>
<gene>
    <name evidence="6" type="ORF">FNH05_27715</name>
</gene>
<dbReference type="EMBL" id="VJWX01000371">
    <property type="protein sequence ID" value="TVT32476.1"/>
    <property type="molecule type" value="Genomic_DNA"/>
</dbReference>
<dbReference type="OrthoDB" id="5166357at2"/>
<dbReference type="InterPro" id="IPR013595">
    <property type="entry name" value="Pept_S33_TAP-like_C"/>
</dbReference>
<keyword evidence="2" id="KW-0732">Signal</keyword>
<dbReference type="InterPro" id="IPR051601">
    <property type="entry name" value="Serine_prot/Carboxylest_S33"/>
</dbReference>
<protein>
    <submittedName>
        <fullName evidence="6">Alpha/beta hydrolase</fullName>
    </submittedName>
</protein>
<dbReference type="AlphaFoldDB" id="A0A558B7J6"/>
<evidence type="ECO:0000313" key="6">
    <source>
        <dbReference type="EMBL" id="TVT32476.1"/>
    </source>
</evidence>
<evidence type="ECO:0000256" key="4">
    <source>
        <dbReference type="SAM" id="MobiDB-lite"/>
    </source>
</evidence>
<evidence type="ECO:0000259" key="5">
    <source>
        <dbReference type="Pfam" id="PF08386"/>
    </source>
</evidence>
<evidence type="ECO:0000313" key="7">
    <source>
        <dbReference type="Proteomes" id="UP000320011"/>
    </source>
</evidence>
<keyword evidence="3 6" id="KW-0378">Hydrolase</keyword>
<dbReference type="GO" id="GO:0016787">
    <property type="term" value="F:hydrolase activity"/>
    <property type="evidence" value="ECO:0007669"/>
    <property type="project" value="UniProtKB-KW"/>
</dbReference>